<dbReference type="PANTHER" id="PTHR30273">
    <property type="entry name" value="PERIPLASMIC SIGNAL SENSOR AND SIGMA FACTOR ACTIVATOR FECR-RELATED"/>
    <property type="match status" value="1"/>
</dbReference>
<keyword evidence="1" id="KW-0472">Membrane</keyword>
<organism evidence="4 5">
    <name type="scientific">Daejeonella lutea</name>
    <dbReference type="NCBI Taxonomy" id="572036"/>
    <lineage>
        <taxon>Bacteria</taxon>
        <taxon>Pseudomonadati</taxon>
        <taxon>Bacteroidota</taxon>
        <taxon>Sphingobacteriia</taxon>
        <taxon>Sphingobacteriales</taxon>
        <taxon>Sphingobacteriaceae</taxon>
        <taxon>Daejeonella</taxon>
    </lineage>
</organism>
<evidence type="ECO:0000256" key="1">
    <source>
        <dbReference type="SAM" id="Phobius"/>
    </source>
</evidence>
<feature type="domain" description="FecR protein" evidence="2">
    <location>
        <begin position="121"/>
        <end position="216"/>
    </location>
</feature>
<dbReference type="InterPro" id="IPR006860">
    <property type="entry name" value="FecR"/>
</dbReference>
<dbReference type="OrthoDB" id="1523735at2"/>
<evidence type="ECO:0000313" key="4">
    <source>
        <dbReference type="EMBL" id="SKB82071.1"/>
    </source>
</evidence>
<gene>
    <name evidence="4" type="ORF">SAMN05661099_2924</name>
</gene>
<feature type="domain" description="Protein FecR C-terminal" evidence="3">
    <location>
        <begin position="278"/>
        <end position="346"/>
    </location>
</feature>
<reference evidence="5" key="1">
    <citation type="submission" date="2017-02" db="EMBL/GenBank/DDBJ databases">
        <authorList>
            <person name="Varghese N."/>
            <person name="Submissions S."/>
        </authorList>
    </citation>
    <scope>NUCLEOTIDE SEQUENCE [LARGE SCALE GENOMIC DNA]</scope>
    <source>
        <strain evidence="5">DSM 22385</strain>
    </source>
</reference>
<dbReference type="RefSeq" id="WP_079703438.1">
    <property type="nucleotide sequence ID" value="NZ_FUYR01000003.1"/>
</dbReference>
<dbReference type="GO" id="GO:0016989">
    <property type="term" value="F:sigma factor antagonist activity"/>
    <property type="evidence" value="ECO:0007669"/>
    <property type="project" value="TreeGrafter"/>
</dbReference>
<sequence length="347" mass="39741">MDENRIVELLTRKIAGEASAEELGELSYLLTKYPDSVYYEALLEQVWEIGKKDDIEDLAGAFKKHKFKFKDDLKFKSYSNLKELFNRPAVFAIAFAFLFFSAAAFILNKYDQRVPKQRIEIIAGKGVRKEIKLPDGTLVRLNSDSKISYDPDMLKNDQREVKLTGEAFFNVAHDGNHPFIATTSKVAVRVLGTSFNVKEYPGERKSETTLLQGSIELTINNRSDQKFLLKPLEKFALVEKSSKAAATNNNSVLMIEHISPVKLGSTEYISETSWAENKLVFQNESFEDLLPKLERWYNVKIELNDTKIKSFRFTGIFIDENVVEALEAMKLIKPFNYKLTANEIKIY</sequence>
<evidence type="ECO:0000313" key="5">
    <source>
        <dbReference type="Proteomes" id="UP000189981"/>
    </source>
</evidence>
<proteinExistence type="predicted"/>
<protein>
    <submittedName>
        <fullName evidence="4">FecR family protein</fullName>
    </submittedName>
</protein>
<dbReference type="InterPro" id="IPR012373">
    <property type="entry name" value="Ferrdict_sens_TM"/>
</dbReference>
<dbReference type="PANTHER" id="PTHR30273:SF2">
    <property type="entry name" value="PROTEIN FECR"/>
    <property type="match status" value="1"/>
</dbReference>
<dbReference type="Pfam" id="PF04773">
    <property type="entry name" value="FecR"/>
    <property type="match status" value="1"/>
</dbReference>
<name>A0A1T5EDS4_9SPHI</name>
<dbReference type="Gene3D" id="3.55.50.30">
    <property type="match status" value="1"/>
</dbReference>
<dbReference type="PIRSF" id="PIRSF018266">
    <property type="entry name" value="FecR"/>
    <property type="match status" value="1"/>
</dbReference>
<feature type="transmembrane region" description="Helical" evidence="1">
    <location>
        <begin position="89"/>
        <end position="108"/>
    </location>
</feature>
<dbReference type="InterPro" id="IPR032508">
    <property type="entry name" value="FecR_C"/>
</dbReference>
<evidence type="ECO:0000259" key="3">
    <source>
        <dbReference type="Pfam" id="PF16344"/>
    </source>
</evidence>
<dbReference type="STRING" id="572036.SAMN05661099_2924"/>
<dbReference type="AlphaFoldDB" id="A0A1T5EDS4"/>
<accession>A0A1T5EDS4</accession>
<keyword evidence="1" id="KW-1133">Transmembrane helix</keyword>
<keyword evidence="1" id="KW-0812">Transmembrane</keyword>
<evidence type="ECO:0000259" key="2">
    <source>
        <dbReference type="Pfam" id="PF04773"/>
    </source>
</evidence>
<dbReference type="EMBL" id="FUYR01000003">
    <property type="protein sequence ID" value="SKB82071.1"/>
    <property type="molecule type" value="Genomic_DNA"/>
</dbReference>
<keyword evidence="5" id="KW-1185">Reference proteome</keyword>
<dbReference type="Pfam" id="PF16344">
    <property type="entry name" value="FecR_C"/>
    <property type="match status" value="1"/>
</dbReference>
<dbReference type="Proteomes" id="UP000189981">
    <property type="component" value="Unassembled WGS sequence"/>
</dbReference>
<dbReference type="Gene3D" id="2.60.120.1440">
    <property type="match status" value="1"/>
</dbReference>